<evidence type="ECO:0000256" key="4">
    <source>
        <dbReference type="ARBA" id="ARBA00022729"/>
    </source>
</evidence>
<evidence type="ECO:0000313" key="7">
    <source>
        <dbReference type="Proteomes" id="UP000032233"/>
    </source>
</evidence>
<gene>
    <name evidence="6" type="ORF">X474_03205</name>
</gene>
<dbReference type="PANTHER" id="PTHR33376">
    <property type="match status" value="1"/>
</dbReference>
<comment type="similarity">
    <text evidence="2">Belongs to the bacterial solute-binding protein 7 family.</text>
</comment>
<dbReference type="AlphaFoldDB" id="A0A0D2HZG0"/>
<comment type="caution">
    <text evidence="6">The sequence shown here is derived from an EMBL/GenBank/DDBJ whole genome shotgun (WGS) entry which is preliminary data.</text>
</comment>
<dbReference type="GO" id="GO:0055085">
    <property type="term" value="P:transmembrane transport"/>
    <property type="evidence" value="ECO:0007669"/>
    <property type="project" value="InterPro"/>
</dbReference>
<feature type="chain" id="PRO_5002243729" evidence="5">
    <location>
        <begin position="28"/>
        <end position="337"/>
    </location>
</feature>
<dbReference type="NCBIfam" id="TIGR00787">
    <property type="entry name" value="dctP"/>
    <property type="match status" value="1"/>
</dbReference>
<comment type="subcellular location">
    <subcellularLocation>
        <location evidence="1">Cell envelope</location>
    </subcellularLocation>
</comment>
<dbReference type="CDD" id="cd13675">
    <property type="entry name" value="PBP2_TRAP_SBP_like_5"/>
    <property type="match status" value="1"/>
</dbReference>
<evidence type="ECO:0000313" key="6">
    <source>
        <dbReference type="EMBL" id="KIX15653.1"/>
    </source>
</evidence>
<protein>
    <submittedName>
        <fullName evidence="6">C4-dicarboxylate ABC transporter substrate-binding protein</fullName>
    </submittedName>
</protein>
<organism evidence="6 7">
    <name type="scientific">Dethiosulfatarculus sandiegensis</name>
    <dbReference type="NCBI Taxonomy" id="1429043"/>
    <lineage>
        <taxon>Bacteria</taxon>
        <taxon>Pseudomonadati</taxon>
        <taxon>Thermodesulfobacteriota</taxon>
        <taxon>Desulfarculia</taxon>
        <taxon>Desulfarculales</taxon>
        <taxon>Desulfarculaceae</taxon>
        <taxon>Dethiosulfatarculus</taxon>
    </lineage>
</organism>
<accession>A0A0D2HZG0</accession>
<dbReference type="InterPro" id="IPR018389">
    <property type="entry name" value="DctP_fam"/>
</dbReference>
<name>A0A0D2HZG0_9BACT</name>
<dbReference type="Pfam" id="PF03480">
    <property type="entry name" value="DctP"/>
    <property type="match status" value="1"/>
</dbReference>
<dbReference type="NCBIfam" id="NF037995">
    <property type="entry name" value="TRAP_S1"/>
    <property type="match status" value="1"/>
</dbReference>
<dbReference type="Proteomes" id="UP000032233">
    <property type="component" value="Unassembled WGS sequence"/>
</dbReference>
<evidence type="ECO:0000256" key="5">
    <source>
        <dbReference type="SAM" id="SignalP"/>
    </source>
</evidence>
<dbReference type="PIRSF" id="PIRSF006470">
    <property type="entry name" value="DctB"/>
    <property type="match status" value="1"/>
</dbReference>
<dbReference type="RefSeq" id="WP_044346600.1">
    <property type="nucleotide sequence ID" value="NZ_AZAC01000002.1"/>
</dbReference>
<evidence type="ECO:0000256" key="3">
    <source>
        <dbReference type="ARBA" id="ARBA00022448"/>
    </source>
</evidence>
<dbReference type="PANTHER" id="PTHR33376:SF4">
    <property type="entry name" value="SIALIC ACID-BINDING PERIPLASMIC PROTEIN SIAP"/>
    <property type="match status" value="1"/>
</dbReference>
<dbReference type="InterPro" id="IPR004682">
    <property type="entry name" value="TRAP_DctP"/>
</dbReference>
<keyword evidence="3" id="KW-0813">Transport</keyword>
<keyword evidence="4 5" id="KW-0732">Signal</keyword>
<dbReference type="InterPro" id="IPR038404">
    <property type="entry name" value="TRAP_DctP_sf"/>
</dbReference>
<dbReference type="Gene3D" id="3.40.190.170">
    <property type="entry name" value="Bacterial extracellular solute-binding protein, family 7"/>
    <property type="match status" value="1"/>
</dbReference>
<evidence type="ECO:0000256" key="1">
    <source>
        <dbReference type="ARBA" id="ARBA00004196"/>
    </source>
</evidence>
<keyword evidence="7" id="KW-1185">Reference proteome</keyword>
<sequence length="337" mass="36856">MRKSNKLWIISAAAIIAALIICPAAFAKVVIKCATSTQPSHIYNEGIRHMAKIVKEKSNGEMEIQLFPAAQLGSERDAVEGLQLGTLEMTLTSTGPLGNFVPAIKVFNLPFLFTSREAAYKVLDGKIGDQITASFPKIGIRALAWVENGFRNITNSKRAINKPADMDGLKIRVMEDDLFIATMKALGASPLPMAFGELYTALEQKTVDAQENPLAVIESSRFFEVQKYLAMTGHFYSPSMILVSEKFFKGLKPEQQKILQDAAFDARDFERKLSMEADQKLEAELAKQGMTVTHPDKAPFVKAVAGVYTNPKIVKAIGGGDTKKGEALIKAVQEAAK</sequence>
<dbReference type="STRING" id="1429043.X474_03205"/>
<dbReference type="OrthoDB" id="8690069at2"/>
<dbReference type="EMBL" id="AZAC01000002">
    <property type="protein sequence ID" value="KIX15653.1"/>
    <property type="molecule type" value="Genomic_DNA"/>
</dbReference>
<evidence type="ECO:0000256" key="2">
    <source>
        <dbReference type="ARBA" id="ARBA00009023"/>
    </source>
</evidence>
<feature type="signal peptide" evidence="5">
    <location>
        <begin position="1"/>
        <end position="27"/>
    </location>
</feature>
<reference evidence="6 7" key="1">
    <citation type="submission" date="2013-11" db="EMBL/GenBank/DDBJ databases">
        <title>Metagenomic analysis of a methanogenic consortium involved in long chain n-alkane degradation.</title>
        <authorList>
            <person name="Davidova I.A."/>
            <person name="Callaghan A.V."/>
            <person name="Wawrik B."/>
            <person name="Pruitt S."/>
            <person name="Marks C."/>
            <person name="Duncan K.E."/>
            <person name="Suflita J.M."/>
        </authorList>
    </citation>
    <scope>NUCLEOTIDE SEQUENCE [LARGE SCALE GENOMIC DNA]</scope>
    <source>
        <strain evidence="6 7">SPR</strain>
    </source>
</reference>
<dbReference type="FunCoup" id="A0A0D2HZG0">
    <property type="interactions" value="146"/>
</dbReference>
<dbReference type="PATRIC" id="fig|1429043.3.peg.674"/>
<dbReference type="GO" id="GO:0030288">
    <property type="term" value="C:outer membrane-bounded periplasmic space"/>
    <property type="evidence" value="ECO:0007669"/>
    <property type="project" value="InterPro"/>
</dbReference>
<proteinExistence type="inferred from homology"/>
<dbReference type="InParanoid" id="A0A0D2HZG0"/>